<accession>A0AB35FFA5</accession>
<dbReference type="PANTHER" id="PTHR35006:SF2">
    <property type="entry name" value="GLYOXALASE FAMILY PROTEIN (AFU_ORTHOLOGUE AFUA_5G14830)"/>
    <property type="match status" value="1"/>
</dbReference>
<dbReference type="InterPro" id="IPR037523">
    <property type="entry name" value="VOC_core"/>
</dbReference>
<dbReference type="CDD" id="cd07262">
    <property type="entry name" value="VOC_like"/>
    <property type="match status" value="1"/>
</dbReference>
<dbReference type="SUPFAM" id="SSF54593">
    <property type="entry name" value="Glyoxalase/Bleomycin resistance protein/Dihydroxybiphenyl dioxygenase"/>
    <property type="match status" value="1"/>
</dbReference>
<feature type="domain" description="VOC" evidence="1">
    <location>
        <begin position="3"/>
        <end position="128"/>
    </location>
</feature>
<name>A0AB35FFA5_9HYPH</name>
<dbReference type="InterPro" id="IPR004360">
    <property type="entry name" value="Glyas_Fos-R_dOase_dom"/>
</dbReference>
<evidence type="ECO:0000259" key="1">
    <source>
        <dbReference type="PROSITE" id="PS51819"/>
    </source>
</evidence>
<evidence type="ECO:0000313" key="2">
    <source>
        <dbReference type="EMBL" id="MBY3064480.1"/>
    </source>
</evidence>
<organism evidence="2 3">
    <name type="scientific">Rhizobium laguerreae</name>
    <dbReference type="NCBI Taxonomy" id="1076926"/>
    <lineage>
        <taxon>Bacteria</taxon>
        <taxon>Pseudomonadati</taxon>
        <taxon>Pseudomonadota</taxon>
        <taxon>Alphaproteobacteria</taxon>
        <taxon>Hyphomicrobiales</taxon>
        <taxon>Rhizobiaceae</taxon>
        <taxon>Rhizobium/Agrobacterium group</taxon>
        <taxon>Rhizobium</taxon>
    </lineage>
</organism>
<dbReference type="PROSITE" id="PS51819">
    <property type="entry name" value="VOC"/>
    <property type="match status" value="1"/>
</dbReference>
<comment type="caution">
    <text evidence="2">The sequence shown here is derived from an EMBL/GenBank/DDBJ whole genome shotgun (WGS) entry which is preliminary data.</text>
</comment>
<dbReference type="Pfam" id="PF00903">
    <property type="entry name" value="Glyoxalase"/>
    <property type="match status" value="1"/>
</dbReference>
<dbReference type="PANTHER" id="PTHR35006">
    <property type="entry name" value="GLYOXALASE FAMILY PROTEIN (AFU_ORTHOLOGUE AFUA_5G14830)"/>
    <property type="match status" value="1"/>
</dbReference>
<proteinExistence type="predicted"/>
<dbReference type="AlphaFoldDB" id="A0AB35FFA5"/>
<sequence>MDLLNHIEFPVSDGELLKAFYEEALAPLGIHVVISVDPAHTKHGGTRYGFGRGGYPSLWIHERKGQRAAIHVAFTADSRAAVDAFYAAAMKSGGRDNGPPGIREHYHSSYYAAYVLDPDGNNIEAVCQI</sequence>
<gene>
    <name evidence="2" type="ORF">HFO74_13700</name>
</gene>
<dbReference type="InterPro" id="IPR029068">
    <property type="entry name" value="Glyas_Bleomycin-R_OHBP_Dase"/>
</dbReference>
<dbReference type="Gene3D" id="3.10.180.10">
    <property type="entry name" value="2,3-Dihydroxybiphenyl 1,2-Dioxygenase, domain 1"/>
    <property type="match status" value="1"/>
</dbReference>
<dbReference type="Proteomes" id="UP000758022">
    <property type="component" value="Unassembled WGS sequence"/>
</dbReference>
<dbReference type="EMBL" id="JAAXQQ010000004">
    <property type="protein sequence ID" value="MBY3064480.1"/>
    <property type="molecule type" value="Genomic_DNA"/>
</dbReference>
<protein>
    <submittedName>
        <fullName evidence="2">VOC family protein</fullName>
    </submittedName>
</protein>
<reference evidence="2" key="1">
    <citation type="submission" date="2020-04" db="EMBL/GenBank/DDBJ databases">
        <title>Global-level population genomics supports evidence of horizontal gene transfer on evolution of Rhizobia in Lentils.</title>
        <authorList>
            <person name="Gai Y."/>
            <person name="Cook D."/>
            <person name="Riely B."/>
        </authorList>
    </citation>
    <scope>NUCLEOTIDE SEQUENCE</scope>
    <source>
        <strain evidence="2">TLR9</strain>
    </source>
</reference>
<evidence type="ECO:0000313" key="3">
    <source>
        <dbReference type="Proteomes" id="UP000758022"/>
    </source>
</evidence>